<sequence length="211" mass="22133">MEETAGLIAPAATMIAAMMTAANLGARVTGSGFVVFTLGSLAWSVVGFASGQTNLLLTNLFLTMVNLVGIWRWLGRQRGYEDGARRAAERSRDAAAPSLFAASALAGLPVSDIRGEEIGKTVDAMIECKSGCLSYVVVSSGGIGGIDESLRAVPASLFECHADGLVLLMSAAEFEKRDRLDSAAWPARPPQTRRHDAVPATERAHVAAQGT</sequence>
<evidence type="ECO:0000256" key="2">
    <source>
        <dbReference type="SAM" id="Phobius"/>
    </source>
</evidence>
<dbReference type="InterPro" id="IPR011033">
    <property type="entry name" value="PRC_barrel-like_sf"/>
</dbReference>
<reference evidence="5" key="1">
    <citation type="submission" date="2015-11" db="EMBL/GenBank/DDBJ databases">
        <title>Complete genome sequence of a polyethylene glycol-degrading strain Sphingopyxis terrae strain 203-1 (NBRC 15098).</title>
        <authorList>
            <person name="Yoshiyuki O."/>
            <person name="Shouta N."/>
            <person name="Nagata Y."/>
            <person name="Numata M."/>
            <person name="Tsuchikane K."/>
            <person name="Hosoyama A."/>
            <person name="Yamazoe A."/>
            <person name="Tsuda M."/>
            <person name="Fujita N."/>
            <person name="Kawai F."/>
        </authorList>
    </citation>
    <scope>NUCLEOTIDE SEQUENCE [LARGE SCALE GENOMIC DNA]</scope>
    <source>
        <strain evidence="5">203-1</strain>
    </source>
</reference>
<proteinExistence type="predicted"/>
<dbReference type="AlphaFoldDB" id="A0A142W2D4"/>
<organism evidence="4 5">
    <name type="scientific">Sphingopyxis terrae subsp. terrae NBRC 15098</name>
    <dbReference type="NCBI Taxonomy" id="1219058"/>
    <lineage>
        <taxon>Bacteria</taxon>
        <taxon>Pseudomonadati</taxon>
        <taxon>Pseudomonadota</taxon>
        <taxon>Alphaproteobacteria</taxon>
        <taxon>Sphingomonadales</taxon>
        <taxon>Sphingomonadaceae</taxon>
        <taxon>Sphingopyxis</taxon>
    </lineage>
</organism>
<reference evidence="4 5" key="2">
    <citation type="journal article" date="2016" name="Genome Announc.">
        <title>Complete Genome Sequence of Sphingopyxis terrae Strain 203-1 (NBRC 111660), a Polyethylene Glycol Degrader.</title>
        <authorList>
            <person name="Ohtsubo Y."/>
            <person name="Nonoyama S."/>
            <person name="Nagata Y."/>
            <person name="Numata M."/>
            <person name="Tsuchikane K."/>
            <person name="Hosoyama A."/>
            <person name="Yamazoe A."/>
            <person name="Tsuda M."/>
            <person name="Fujita N."/>
            <person name="Kawai F."/>
        </authorList>
    </citation>
    <scope>NUCLEOTIDE SEQUENCE [LARGE SCALE GENOMIC DNA]</scope>
    <source>
        <strain evidence="4 5">203-1</strain>
    </source>
</reference>
<keyword evidence="2" id="KW-1133">Transmembrane helix</keyword>
<feature type="transmembrane region" description="Helical" evidence="2">
    <location>
        <begin position="56"/>
        <end position="75"/>
    </location>
</feature>
<feature type="compositionally biased region" description="Basic and acidic residues" evidence="1">
    <location>
        <begin position="193"/>
        <end position="205"/>
    </location>
</feature>
<evidence type="ECO:0000259" key="3">
    <source>
        <dbReference type="Pfam" id="PF05239"/>
    </source>
</evidence>
<dbReference type="EMBL" id="CP013342">
    <property type="protein sequence ID" value="AMU96139.1"/>
    <property type="molecule type" value="Genomic_DNA"/>
</dbReference>
<dbReference type="SUPFAM" id="SSF50346">
    <property type="entry name" value="PRC-barrel domain"/>
    <property type="match status" value="1"/>
</dbReference>
<dbReference type="KEGG" id="ster:AOA14_16150"/>
<gene>
    <name evidence="4" type="ORF">AOA14_16150</name>
</gene>
<dbReference type="InterPro" id="IPR027275">
    <property type="entry name" value="PRC-brl_dom"/>
</dbReference>
<accession>A0A142W2D4</accession>
<dbReference type="STRING" id="1219058.AOA14_16150"/>
<evidence type="ECO:0000256" key="1">
    <source>
        <dbReference type="SAM" id="MobiDB-lite"/>
    </source>
</evidence>
<dbReference type="Proteomes" id="UP000076234">
    <property type="component" value="Chromosome"/>
</dbReference>
<protein>
    <submittedName>
        <fullName evidence="4">Photosystem reaction center subunit H</fullName>
    </submittedName>
</protein>
<keyword evidence="2" id="KW-0812">Transmembrane</keyword>
<feature type="domain" description="PRC-barrel" evidence="3">
    <location>
        <begin position="99"/>
        <end position="155"/>
    </location>
</feature>
<evidence type="ECO:0000313" key="5">
    <source>
        <dbReference type="Proteomes" id="UP000076234"/>
    </source>
</evidence>
<dbReference type="PANTHER" id="PTHR36505">
    <property type="entry name" value="BLR1072 PROTEIN"/>
    <property type="match status" value="1"/>
</dbReference>
<name>A0A142W2D4_9SPHN</name>
<evidence type="ECO:0000313" key="4">
    <source>
        <dbReference type="EMBL" id="AMU96139.1"/>
    </source>
</evidence>
<feature type="region of interest" description="Disordered" evidence="1">
    <location>
        <begin position="182"/>
        <end position="211"/>
    </location>
</feature>
<keyword evidence="2" id="KW-0472">Membrane</keyword>
<feature type="transmembrane region" description="Helical" evidence="2">
    <location>
        <begin position="33"/>
        <end position="50"/>
    </location>
</feature>
<dbReference type="PANTHER" id="PTHR36505:SF1">
    <property type="entry name" value="BLR1072 PROTEIN"/>
    <property type="match status" value="1"/>
</dbReference>
<dbReference type="Gene3D" id="2.30.30.240">
    <property type="entry name" value="PRC-barrel domain"/>
    <property type="match status" value="1"/>
</dbReference>
<dbReference type="Pfam" id="PF05239">
    <property type="entry name" value="PRC"/>
    <property type="match status" value="1"/>
</dbReference>